<reference evidence="1" key="1">
    <citation type="submission" date="2023-07" db="EMBL/GenBank/DDBJ databases">
        <authorList>
            <person name="Xia Y."/>
        </authorList>
    </citation>
    <scope>NUCLEOTIDE SEQUENCE</scope>
    <source>
        <strain evidence="1">F</strain>
    </source>
</reference>
<sequence>MSRLLSGVHSFLEAYNPSDVSVELFHHRNCATVSFNIGSPKVSFYWVEAECGDEWWYAFPGENGTSDPQVLFDSIQKRIENWEGQIVFGPTD</sequence>
<name>A0AA96EP14_9VIRU</name>
<evidence type="ECO:0000313" key="1">
    <source>
        <dbReference type="EMBL" id="WNL49586.1"/>
    </source>
</evidence>
<organism evidence="1">
    <name type="scientific">Marseillevirus sp</name>
    <dbReference type="NCBI Taxonomy" id="2809551"/>
    <lineage>
        <taxon>Viruses</taxon>
        <taxon>Varidnaviria</taxon>
        <taxon>Bamfordvirae</taxon>
        <taxon>Nucleocytoviricota</taxon>
        <taxon>Megaviricetes</taxon>
        <taxon>Pimascovirales</taxon>
        <taxon>Pimascovirales incertae sedis</taxon>
        <taxon>Marseilleviridae</taxon>
        <taxon>Marseillevirus</taxon>
    </lineage>
</organism>
<gene>
    <name evidence="1" type="ORF">MarFTMF_070</name>
</gene>
<proteinExistence type="predicted"/>
<dbReference type="EMBL" id="OR343188">
    <property type="protein sequence ID" value="WNL49586.1"/>
    <property type="molecule type" value="Genomic_DNA"/>
</dbReference>
<accession>A0AA96EP14</accession>
<protein>
    <submittedName>
        <fullName evidence="1">Uncharacterized protein</fullName>
    </submittedName>
</protein>